<name>A0ABM0ZWE2_APLCA</name>
<evidence type="ECO:0000256" key="1">
    <source>
        <dbReference type="SAM" id="MobiDB-lite"/>
    </source>
</evidence>
<feature type="compositionally biased region" description="Basic and acidic residues" evidence="1">
    <location>
        <begin position="330"/>
        <end position="339"/>
    </location>
</feature>
<feature type="compositionally biased region" description="Polar residues" evidence="1">
    <location>
        <begin position="64"/>
        <end position="73"/>
    </location>
</feature>
<protein>
    <submittedName>
        <fullName evidence="3">Uncharacterized protein DDB_G0290685</fullName>
    </submittedName>
</protein>
<feature type="compositionally biased region" description="Basic and acidic residues" evidence="1">
    <location>
        <begin position="370"/>
        <end position="396"/>
    </location>
</feature>
<feature type="compositionally biased region" description="Basic and acidic residues" evidence="1">
    <location>
        <begin position="17"/>
        <end position="28"/>
    </location>
</feature>
<accession>A0ABM0ZWE2</accession>
<proteinExistence type="predicted"/>
<gene>
    <name evidence="3" type="primary">LOC106011304</name>
</gene>
<dbReference type="RefSeq" id="XP_012935911.1">
    <property type="nucleotide sequence ID" value="XM_013080457.1"/>
</dbReference>
<feature type="compositionally biased region" description="Basic residues" evidence="1">
    <location>
        <begin position="1"/>
        <end position="16"/>
    </location>
</feature>
<feature type="compositionally biased region" description="Acidic residues" evidence="1">
    <location>
        <begin position="211"/>
        <end position="240"/>
    </location>
</feature>
<feature type="region of interest" description="Disordered" evidence="1">
    <location>
        <begin position="280"/>
        <end position="396"/>
    </location>
</feature>
<feature type="compositionally biased region" description="Low complexity" evidence="1">
    <location>
        <begin position="119"/>
        <end position="139"/>
    </location>
</feature>
<feature type="compositionally biased region" description="Basic and acidic residues" evidence="1">
    <location>
        <begin position="246"/>
        <end position="255"/>
    </location>
</feature>
<sequence length="396" mass="43261">MVHSKKKNKKNKKKNKNNKEGEKNKKVDVTTSRWWEDKMDDDLWDPKNGETSEPTSAPHEVTGENAQTANEMPQNDAADPAKSDDEQDDLDSGNRDNTKSEIPQGDSEKPSAGVDDGQAAKGKAAASQEGGESSATSSEESNEEEGEKKEEEDSWSPSYRPGDNINSFVDPETGGYYNNMGGRVFGKSSWEGSYPSTYSQSNPSKPASTQEETDEGVEDADDSEEVADEKEAEEQEDAEEVVGKSQETDGTEKKAVSFGPDVSKLGHHVLDEVKEIASRLSKNQALRNNAVDNKDDDEDDDDDDDDDNEDDDNDDVSELPQGDDPAAYNVKEEVPEEVKVATGNDENSIYGKGQNIAMSQINAMNGPGATEKKKKTDEVKKANSDSGLEEKKKKSK</sequence>
<evidence type="ECO:0000313" key="3">
    <source>
        <dbReference type="RefSeq" id="XP_012935911.1"/>
    </source>
</evidence>
<feature type="compositionally biased region" description="Acidic residues" evidence="1">
    <location>
        <begin position="294"/>
        <end position="317"/>
    </location>
</feature>
<feature type="compositionally biased region" description="Polar residues" evidence="1">
    <location>
        <begin position="190"/>
        <end position="210"/>
    </location>
</feature>
<keyword evidence="2" id="KW-1185">Reference proteome</keyword>
<feature type="compositionally biased region" description="Polar residues" evidence="1">
    <location>
        <begin position="280"/>
        <end position="291"/>
    </location>
</feature>
<dbReference type="GeneID" id="106011304"/>
<organism evidence="2 3">
    <name type="scientific">Aplysia californica</name>
    <name type="common">California sea hare</name>
    <dbReference type="NCBI Taxonomy" id="6500"/>
    <lineage>
        <taxon>Eukaryota</taxon>
        <taxon>Metazoa</taxon>
        <taxon>Spiralia</taxon>
        <taxon>Lophotrochozoa</taxon>
        <taxon>Mollusca</taxon>
        <taxon>Gastropoda</taxon>
        <taxon>Heterobranchia</taxon>
        <taxon>Euthyneura</taxon>
        <taxon>Tectipleura</taxon>
        <taxon>Aplysiida</taxon>
        <taxon>Aplysioidea</taxon>
        <taxon>Aplysiidae</taxon>
        <taxon>Aplysia</taxon>
    </lineage>
</organism>
<evidence type="ECO:0000313" key="2">
    <source>
        <dbReference type="Proteomes" id="UP000694888"/>
    </source>
</evidence>
<feature type="region of interest" description="Disordered" evidence="1">
    <location>
        <begin position="1"/>
        <end position="267"/>
    </location>
</feature>
<dbReference type="Proteomes" id="UP000694888">
    <property type="component" value="Unplaced"/>
</dbReference>
<reference evidence="3" key="1">
    <citation type="submission" date="2025-08" db="UniProtKB">
        <authorList>
            <consortium name="RefSeq"/>
        </authorList>
    </citation>
    <scope>IDENTIFICATION</scope>
</reference>